<dbReference type="InterPro" id="IPR050194">
    <property type="entry name" value="Glycosyltransferase_grp1"/>
</dbReference>
<dbReference type="GeneID" id="8512399"/>
<feature type="domain" description="Glycosyl transferase family 1" evidence="1">
    <location>
        <begin position="194"/>
        <end position="355"/>
    </location>
</feature>
<organism evidence="3 4">
    <name type="scientific">Methanocaldococcus vulcanius (strain ATCC 700851 / DSM 12094 / M7)</name>
    <name type="common">Methanococcus vulcanius</name>
    <dbReference type="NCBI Taxonomy" id="579137"/>
    <lineage>
        <taxon>Archaea</taxon>
        <taxon>Methanobacteriati</taxon>
        <taxon>Methanobacteriota</taxon>
        <taxon>Methanomada group</taxon>
        <taxon>Methanococci</taxon>
        <taxon>Methanococcales</taxon>
        <taxon>Methanocaldococcaceae</taxon>
        <taxon>Methanocaldococcus</taxon>
    </lineage>
</organism>
<keyword evidence="4" id="KW-1185">Reference proteome</keyword>
<evidence type="ECO:0000259" key="1">
    <source>
        <dbReference type="Pfam" id="PF00534"/>
    </source>
</evidence>
<dbReference type="RefSeq" id="WP_012819488.1">
    <property type="nucleotide sequence ID" value="NC_013407.1"/>
</dbReference>
<dbReference type="SUPFAM" id="SSF53756">
    <property type="entry name" value="UDP-Glycosyltransferase/glycogen phosphorylase"/>
    <property type="match status" value="1"/>
</dbReference>
<dbReference type="InterPro" id="IPR028098">
    <property type="entry name" value="Glyco_trans_4-like_N"/>
</dbReference>
<name>C9REE0_METVM</name>
<dbReference type="HOGENOM" id="CLU_009583_2_2_2"/>
<evidence type="ECO:0000259" key="2">
    <source>
        <dbReference type="Pfam" id="PF13439"/>
    </source>
</evidence>
<dbReference type="STRING" id="579137.Metvu_0073"/>
<dbReference type="GO" id="GO:0016757">
    <property type="term" value="F:glycosyltransferase activity"/>
    <property type="evidence" value="ECO:0007669"/>
    <property type="project" value="InterPro"/>
</dbReference>
<evidence type="ECO:0000313" key="4">
    <source>
        <dbReference type="Proteomes" id="UP000002063"/>
    </source>
</evidence>
<dbReference type="InterPro" id="IPR001296">
    <property type="entry name" value="Glyco_trans_1"/>
</dbReference>
<dbReference type="PANTHER" id="PTHR45947">
    <property type="entry name" value="SULFOQUINOVOSYL TRANSFERASE SQD2"/>
    <property type="match status" value="1"/>
</dbReference>
<keyword evidence="3" id="KW-0808">Transferase</keyword>
<dbReference type="KEGG" id="mvu:Metvu_0073"/>
<dbReference type="CAZy" id="GT4">
    <property type="family name" value="Glycosyltransferase Family 4"/>
</dbReference>
<dbReference type="Pfam" id="PF00534">
    <property type="entry name" value="Glycos_transf_1"/>
    <property type="match status" value="1"/>
</dbReference>
<feature type="domain" description="Glycosyltransferase subfamily 4-like N-terminal" evidence="2">
    <location>
        <begin position="16"/>
        <end position="187"/>
    </location>
</feature>
<gene>
    <name evidence="3" type="ordered locus">Metvu_0073</name>
</gene>
<protein>
    <submittedName>
        <fullName evidence="3">Glycosyl transferase group 1</fullName>
    </submittedName>
</protein>
<dbReference type="Proteomes" id="UP000002063">
    <property type="component" value="Chromosome"/>
</dbReference>
<accession>C9REE0</accession>
<dbReference type="CDD" id="cd03801">
    <property type="entry name" value="GT4_PimA-like"/>
    <property type="match status" value="1"/>
</dbReference>
<dbReference type="eggNOG" id="arCOG01403">
    <property type="taxonomic scope" value="Archaea"/>
</dbReference>
<dbReference type="OrthoDB" id="61793at2157"/>
<dbReference type="EMBL" id="CP001787">
    <property type="protein sequence ID" value="ACX71942.1"/>
    <property type="molecule type" value="Genomic_DNA"/>
</dbReference>
<reference evidence="3" key="1">
    <citation type="submission" date="2009-10" db="EMBL/GenBank/DDBJ databases">
        <title>Complete sequence of chromosome of Methanocaldococcus vulcanius M7.</title>
        <authorList>
            <consortium name="US DOE Joint Genome Institute"/>
            <person name="Lucas S."/>
            <person name="Copeland A."/>
            <person name="Lapidus A."/>
            <person name="Glavina del Rio T."/>
            <person name="Dalin E."/>
            <person name="Tice H."/>
            <person name="Bruce D."/>
            <person name="Goodwin L."/>
            <person name="Pitluck S."/>
            <person name="Lcollab F.I."/>
            <person name="Brettin T."/>
            <person name="Detter J.C."/>
            <person name="Han C."/>
            <person name="Tapia R."/>
            <person name="Kuske C.R."/>
            <person name="Schmutz J."/>
            <person name="Larimer F."/>
            <person name="Land M."/>
            <person name="Hauser L."/>
            <person name="Kyrpides N."/>
            <person name="Ovchinikova G."/>
            <person name="Sieprawska-Lupa M."/>
            <person name="Whitman W.B."/>
            <person name="Woyke T."/>
        </authorList>
    </citation>
    <scope>NUCLEOTIDE SEQUENCE [LARGE SCALE GENOMIC DNA]</scope>
    <source>
        <strain evidence="3">M7</strain>
    </source>
</reference>
<dbReference type="PANTHER" id="PTHR45947:SF3">
    <property type="entry name" value="SULFOQUINOVOSYL TRANSFERASE SQD2"/>
    <property type="match status" value="1"/>
</dbReference>
<dbReference type="Gene3D" id="3.40.50.2000">
    <property type="entry name" value="Glycogen Phosphorylase B"/>
    <property type="match status" value="2"/>
</dbReference>
<dbReference type="Pfam" id="PF13439">
    <property type="entry name" value="Glyco_transf_4"/>
    <property type="match status" value="1"/>
</dbReference>
<proteinExistence type="predicted"/>
<evidence type="ECO:0000313" key="3">
    <source>
        <dbReference type="EMBL" id="ACX71942.1"/>
    </source>
</evidence>
<sequence length="379" mass="43965">MRICYIIDFFVPHYQGGGERRLYEIAKRMVKKGHDVDVLCMKIKNVPDYENIDGINVYHIGPTIKNPPYRSPLDFLKFIIAVFKWLMKNRYDVVDAQAFIPLVPASLCYIFRIQKNVIGTIHDVSQKKDKSQWLYYGNIAYFIEKFLYKLPFKKIITVSNIIKNILNEQYGIPNNKIYVVYNGVDLNLIDSIKVEDVDTNSIIFVGRLIPHKHVDDLIKAVSLIVKDIPEVKLKIIGDGIVRGELETLVKELKLENNVKFFGKLDDYKDVIREIKKSEVLVLPSTREGFGMVLVEANACYKPVIAYKSGGVIEVIDNNCNGFLMEERNIYELSEKIKFLLKNKNIAKEMGKCGRKKVERMFVWDRVVEEIEKVYKVHQN</sequence>
<dbReference type="AlphaFoldDB" id="C9REE0"/>